<dbReference type="OrthoDB" id="432719at2759"/>
<dbReference type="Proteomes" id="UP000796880">
    <property type="component" value="Unassembled WGS sequence"/>
</dbReference>
<dbReference type="InterPro" id="IPR018303">
    <property type="entry name" value="ATPase_P-typ_P_site"/>
</dbReference>
<proteinExistence type="inferred from homology"/>
<dbReference type="SUPFAM" id="SSF81665">
    <property type="entry name" value="Calcium ATPase, transmembrane domain M"/>
    <property type="match status" value="1"/>
</dbReference>
<dbReference type="PROSITE" id="PS00154">
    <property type="entry name" value="ATPASE_E1_E2"/>
    <property type="match status" value="1"/>
</dbReference>
<evidence type="ECO:0000256" key="1">
    <source>
        <dbReference type="ARBA" id="ARBA00004141"/>
    </source>
</evidence>
<sequence>METLPYPIGLSKYRSTLLTRSSITRLNSPKPVSLFYYQALRSSSIRFRTSPSSSRSFLYLRCASETADHHHHGDHSHHHHHHHHHLHCDDGAELTGPQEAIIRFAEALKWTDLADFLREHLHLCCFSTALFLAAAVCPYLLPKPSVAKSLQNAFIFVAFPLVGVSASLDALIDISGGKVNIHVLMALAAFASIFMGNGLEGGLLLAMFNLAHIAEEYFTSRSMIDVKELKENYPDFALVLDINEDKLPNTVDLPYKRVPVHDVEVGSYILVGAGESVPIDCEVFQGSATITIEHLTGEVKPLEIKVGDRIPGGARNLDGRMIVKATKTWKESTLSRIVQLTEEAHLKKPRLQRWLDQFGERYSKVVVVLSLAIALIGPFLFKWPFVSTSACRGSVYRALGLMVAASPCALAVAPLAYATAISSCARKGILLKGGHVLDALASCSTIAFDKTGTLTTGGLMFKAIEPIYGHQVRNNKTGFSSCCVPSCEKEALAVAAAMEKGTTHPIGRAVVDHSVGKDLPSVSVERFEYLPGRGLIATLNNFESGTGGGKLFEASLGSVDFITSRCKSEESEKIKEAVNASSYGSEFVCAALSVNKKVTLIHLEDKPRPSVLDVIAELKDQGKLRIMMLTGDHKSSALRVANAVGINEVYCSLKPEDKLSHVKDISRNMGGGLIMVGEGINDAPALAAATVGIVLAQRASATAIAVADVLLLRDNISGVPFCIAKSRQTTSLVKQNVALALSSIILASLSSVLGFLPLWLTVLLHEGGTLLVCLNSIRALNEPTWSCSQDLQHLLHELKSRLMTSTTKLNATSSTIQPAPL</sequence>
<dbReference type="EMBL" id="VOIH02000008">
    <property type="protein sequence ID" value="KAF3439017.1"/>
    <property type="molecule type" value="Genomic_DNA"/>
</dbReference>
<dbReference type="InterPro" id="IPR023214">
    <property type="entry name" value="HAD_sf"/>
</dbReference>
<dbReference type="SFLD" id="SFLDS00003">
    <property type="entry name" value="Haloacid_Dehalogenase"/>
    <property type="match status" value="1"/>
</dbReference>
<dbReference type="GO" id="GO:0019829">
    <property type="term" value="F:ATPase-coupled monoatomic cation transmembrane transporter activity"/>
    <property type="evidence" value="ECO:0007669"/>
    <property type="project" value="InterPro"/>
</dbReference>
<dbReference type="InterPro" id="IPR051949">
    <property type="entry name" value="Cation_Transport_ATPase"/>
</dbReference>
<dbReference type="InterPro" id="IPR023299">
    <property type="entry name" value="ATPase_P-typ_cyto_dom_N"/>
</dbReference>
<feature type="transmembrane region" description="Helical" evidence="11">
    <location>
        <begin position="362"/>
        <end position="383"/>
    </location>
</feature>
<dbReference type="PRINTS" id="PR00119">
    <property type="entry name" value="CATATPASE"/>
</dbReference>
<keyword evidence="14" id="KW-1185">Reference proteome</keyword>
<gene>
    <name evidence="13" type="ORF">FNV43_RR17292</name>
</gene>
<keyword evidence="9 11" id="KW-1133">Transmembrane helix</keyword>
<dbReference type="Gene3D" id="2.70.150.10">
    <property type="entry name" value="Calcium-transporting ATPase, cytoplasmic transduction domain A"/>
    <property type="match status" value="1"/>
</dbReference>
<dbReference type="NCBIfam" id="TIGR01494">
    <property type="entry name" value="ATPase_P-type"/>
    <property type="match status" value="2"/>
</dbReference>
<comment type="caution">
    <text evidence="13">The sequence shown here is derived from an EMBL/GenBank/DDBJ whole genome shotgun (WGS) entry which is preliminary data.</text>
</comment>
<dbReference type="GO" id="GO:0046872">
    <property type="term" value="F:metal ion binding"/>
    <property type="evidence" value="ECO:0007669"/>
    <property type="project" value="UniProtKB-KW"/>
</dbReference>
<dbReference type="SUPFAM" id="SSF81653">
    <property type="entry name" value="Calcium ATPase, transduction domain A"/>
    <property type="match status" value="1"/>
</dbReference>
<protein>
    <recommendedName>
        <fullName evidence="12">P-type ATPase A domain-containing protein</fullName>
    </recommendedName>
</protein>
<evidence type="ECO:0000256" key="8">
    <source>
        <dbReference type="ARBA" id="ARBA00022967"/>
    </source>
</evidence>
<keyword evidence="5 11" id="KW-0547">Nucleotide-binding</keyword>
<comment type="subcellular location">
    <subcellularLocation>
        <location evidence="1">Membrane</location>
        <topology evidence="1">Multi-pass membrane protein</topology>
    </subcellularLocation>
</comment>
<evidence type="ECO:0000256" key="4">
    <source>
        <dbReference type="ARBA" id="ARBA00022723"/>
    </source>
</evidence>
<reference evidence="13" key="1">
    <citation type="submission" date="2020-03" db="EMBL/GenBank/DDBJ databases">
        <title>A high-quality chromosome-level genome assembly of a woody plant with both climbing and erect habits, Rhamnella rubrinervis.</title>
        <authorList>
            <person name="Lu Z."/>
            <person name="Yang Y."/>
            <person name="Zhu X."/>
            <person name="Sun Y."/>
        </authorList>
    </citation>
    <scope>NUCLEOTIDE SEQUENCE</scope>
    <source>
        <strain evidence="13">BYM</strain>
        <tissue evidence="13">Leaf</tissue>
    </source>
</reference>
<organism evidence="13 14">
    <name type="scientific">Rhamnella rubrinervis</name>
    <dbReference type="NCBI Taxonomy" id="2594499"/>
    <lineage>
        <taxon>Eukaryota</taxon>
        <taxon>Viridiplantae</taxon>
        <taxon>Streptophyta</taxon>
        <taxon>Embryophyta</taxon>
        <taxon>Tracheophyta</taxon>
        <taxon>Spermatophyta</taxon>
        <taxon>Magnoliopsida</taxon>
        <taxon>eudicotyledons</taxon>
        <taxon>Gunneridae</taxon>
        <taxon>Pentapetalae</taxon>
        <taxon>rosids</taxon>
        <taxon>fabids</taxon>
        <taxon>Rosales</taxon>
        <taxon>Rhamnaceae</taxon>
        <taxon>rhamnoid group</taxon>
        <taxon>Rhamneae</taxon>
        <taxon>Rhamnella</taxon>
    </lineage>
</organism>
<dbReference type="InterPro" id="IPR027256">
    <property type="entry name" value="P-typ_ATPase_IB"/>
</dbReference>
<keyword evidence="3 11" id="KW-0812">Transmembrane</keyword>
<feature type="transmembrane region" description="Helical" evidence="11">
    <location>
        <begin position="395"/>
        <end position="417"/>
    </location>
</feature>
<evidence type="ECO:0000256" key="9">
    <source>
        <dbReference type="ARBA" id="ARBA00022989"/>
    </source>
</evidence>
<evidence type="ECO:0000256" key="3">
    <source>
        <dbReference type="ARBA" id="ARBA00022692"/>
    </source>
</evidence>
<feature type="transmembrane region" description="Helical" evidence="11">
    <location>
        <begin position="184"/>
        <end position="211"/>
    </location>
</feature>
<dbReference type="InterPro" id="IPR008250">
    <property type="entry name" value="ATPase_P-typ_transduc_dom_A_sf"/>
</dbReference>
<keyword evidence="4 11" id="KW-0479">Metal-binding</keyword>
<dbReference type="PANTHER" id="PTHR43079:SF1">
    <property type="entry name" value="CADMIUM_ZINC-TRANSPORTING ATPASE HMA1, CHLOROPLASTIC-RELATED"/>
    <property type="match status" value="1"/>
</dbReference>
<evidence type="ECO:0000256" key="6">
    <source>
        <dbReference type="ARBA" id="ARBA00022840"/>
    </source>
</evidence>
<feature type="transmembrane region" description="Helical" evidence="11">
    <location>
        <begin position="153"/>
        <end position="172"/>
    </location>
</feature>
<evidence type="ECO:0000259" key="12">
    <source>
        <dbReference type="Pfam" id="PF00122"/>
    </source>
</evidence>
<dbReference type="InterPro" id="IPR044492">
    <property type="entry name" value="P_typ_ATPase_HD_dom"/>
</dbReference>
<dbReference type="Gene3D" id="3.40.1110.10">
    <property type="entry name" value="Calcium-transporting ATPase, cytoplasmic domain N"/>
    <property type="match status" value="1"/>
</dbReference>
<dbReference type="InterPro" id="IPR059000">
    <property type="entry name" value="ATPase_P-type_domA"/>
</dbReference>
<evidence type="ECO:0000256" key="5">
    <source>
        <dbReference type="ARBA" id="ARBA00022741"/>
    </source>
</evidence>
<dbReference type="GO" id="GO:0016020">
    <property type="term" value="C:membrane"/>
    <property type="evidence" value="ECO:0007669"/>
    <property type="project" value="UniProtKB-SubCell"/>
</dbReference>
<evidence type="ECO:0000313" key="14">
    <source>
        <dbReference type="Proteomes" id="UP000796880"/>
    </source>
</evidence>
<keyword evidence="6 11" id="KW-0067">ATP-binding</keyword>
<dbReference type="InterPro" id="IPR001757">
    <property type="entry name" value="P_typ_ATPase"/>
</dbReference>
<dbReference type="AlphaFoldDB" id="A0A8K0GRS4"/>
<feature type="domain" description="P-type ATPase A" evidence="12">
    <location>
        <begin position="255"/>
        <end position="342"/>
    </location>
</feature>
<evidence type="ECO:0000313" key="13">
    <source>
        <dbReference type="EMBL" id="KAF3439017.1"/>
    </source>
</evidence>
<dbReference type="SFLD" id="SFLDF00027">
    <property type="entry name" value="p-type_atpase"/>
    <property type="match status" value="1"/>
</dbReference>
<feature type="transmembrane region" description="Helical" evidence="11">
    <location>
        <begin position="737"/>
        <end position="760"/>
    </location>
</feature>
<dbReference type="InterPro" id="IPR036412">
    <property type="entry name" value="HAD-like_sf"/>
</dbReference>
<dbReference type="NCBIfam" id="TIGR01525">
    <property type="entry name" value="ATPase-IB_hvy"/>
    <property type="match status" value="1"/>
</dbReference>
<keyword evidence="10 11" id="KW-0472">Membrane</keyword>
<evidence type="ECO:0000256" key="11">
    <source>
        <dbReference type="RuleBase" id="RU362081"/>
    </source>
</evidence>
<keyword evidence="8" id="KW-1278">Translocase</keyword>
<feature type="transmembrane region" description="Helical" evidence="11">
    <location>
        <begin position="120"/>
        <end position="141"/>
    </location>
</feature>
<name>A0A8K0GRS4_9ROSA</name>
<dbReference type="Gene3D" id="3.40.50.1000">
    <property type="entry name" value="HAD superfamily/HAD-like"/>
    <property type="match status" value="1"/>
</dbReference>
<dbReference type="CDD" id="cd02079">
    <property type="entry name" value="P-type_ATPase_HM"/>
    <property type="match status" value="1"/>
</dbReference>
<dbReference type="SUPFAM" id="SSF56784">
    <property type="entry name" value="HAD-like"/>
    <property type="match status" value="1"/>
</dbReference>
<dbReference type="PANTHER" id="PTHR43079">
    <property type="entry name" value="PROBABLE CADMIUM/ZINC-TRANSPORTING ATPASE HMA1"/>
    <property type="match status" value="1"/>
</dbReference>
<dbReference type="GO" id="GO:0005524">
    <property type="term" value="F:ATP binding"/>
    <property type="evidence" value="ECO:0007669"/>
    <property type="project" value="UniProtKB-UniRule"/>
</dbReference>
<dbReference type="GO" id="GO:0016887">
    <property type="term" value="F:ATP hydrolysis activity"/>
    <property type="evidence" value="ECO:0007669"/>
    <property type="project" value="InterPro"/>
</dbReference>
<evidence type="ECO:0000256" key="7">
    <source>
        <dbReference type="ARBA" id="ARBA00022842"/>
    </source>
</evidence>
<dbReference type="InterPro" id="IPR023298">
    <property type="entry name" value="ATPase_P-typ_TM_dom_sf"/>
</dbReference>
<dbReference type="Pfam" id="PF00122">
    <property type="entry name" value="E1-E2_ATPase"/>
    <property type="match status" value="1"/>
</dbReference>
<dbReference type="SFLD" id="SFLDG00002">
    <property type="entry name" value="C1.7:_P-type_atpase_like"/>
    <property type="match status" value="1"/>
</dbReference>
<keyword evidence="7" id="KW-0460">Magnesium</keyword>
<evidence type="ECO:0000256" key="10">
    <source>
        <dbReference type="ARBA" id="ARBA00023136"/>
    </source>
</evidence>
<accession>A0A8K0GRS4</accession>
<comment type="similarity">
    <text evidence="2 11">Belongs to the cation transport ATPase (P-type) (TC 3.A.3) family. Type IB subfamily.</text>
</comment>
<evidence type="ECO:0000256" key="2">
    <source>
        <dbReference type="ARBA" id="ARBA00006024"/>
    </source>
</evidence>
<dbReference type="Pfam" id="PF00702">
    <property type="entry name" value="Hydrolase"/>
    <property type="match status" value="1"/>
</dbReference>